<evidence type="ECO:0000313" key="3">
    <source>
        <dbReference type="Proteomes" id="UP000324800"/>
    </source>
</evidence>
<feature type="compositionally biased region" description="Polar residues" evidence="1">
    <location>
        <begin position="1"/>
        <end position="14"/>
    </location>
</feature>
<feature type="non-terminal residue" evidence="2">
    <location>
        <position position="1"/>
    </location>
</feature>
<gene>
    <name evidence="2" type="ORF">EZS28_048388</name>
</gene>
<accession>A0A5J4TCG8</accession>
<dbReference type="AlphaFoldDB" id="A0A5J4TCG8"/>
<evidence type="ECO:0000256" key="1">
    <source>
        <dbReference type="SAM" id="MobiDB-lite"/>
    </source>
</evidence>
<dbReference type="Proteomes" id="UP000324800">
    <property type="component" value="Unassembled WGS sequence"/>
</dbReference>
<proteinExistence type="predicted"/>
<name>A0A5J4TCG8_9EUKA</name>
<feature type="region of interest" description="Disordered" evidence="1">
    <location>
        <begin position="1"/>
        <end position="44"/>
    </location>
</feature>
<dbReference type="EMBL" id="SNRW01033563">
    <property type="protein sequence ID" value="KAA6356084.1"/>
    <property type="molecule type" value="Genomic_DNA"/>
</dbReference>
<comment type="caution">
    <text evidence="2">The sequence shown here is derived from an EMBL/GenBank/DDBJ whole genome shotgun (WGS) entry which is preliminary data.</text>
</comment>
<reference evidence="2 3" key="1">
    <citation type="submission" date="2019-03" db="EMBL/GenBank/DDBJ databases">
        <title>Single cell metagenomics reveals metabolic interactions within the superorganism composed of flagellate Streblomastix strix and complex community of Bacteroidetes bacteria on its surface.</title>
        <authorList>
            <person name="Treitli S.C."/>
            <person name="Kolisko M."/>
            <person name="Husnik F."/>
            <person name="Keeling P."/>
            <person name="Hampl V."/>
        </authorList>
    </citation>
    <scope>NUCLEOTIDE SEQUENCE [LARGE SCALE GENOMIC DNA]</scope>
    <source>
        <strain evidence="2">ST1C</strain>
    </source>
</reference>
<organism evidence="2 3">
    <name type="scientific">Streblomastix strix</name>
    <dbReference type="NCBI Taxonomy" id="222440"/>
    <lineage>
        <taxon>Eukaryota</taxon>
        <taxon>Metamonada</taxon>
        <taxon>Preaxostyla</taxon>
        <taxon>Oxymonadida</taxon>
        <taxon>Streblomastigidae</taxon>
        <taxon>Streblomastix</taxon>
    </lineage>
</organism>
<evidence type="ECO:0000313" key="2">
    <source>
        <dbReference type="EMBL" id="KAA6356084.1"/>
    </source>
</evidence>
<sequence>NIENKQCIQRNTLDGTGGGNYRNNNQETSEMLEPNFHSTETGRRMEKDIGCNAVERRDPTFTLLNAGSGPSQNNNLTNGLNDQTRSEINILQSDSLRATETFTSIRSIRSEQQIQGKALWNPTFTNILHRSNEPNPKRSEKDIVFANNQLLGRYPPITPGLIDHETTNNSFD</sequence>
<protein>
    <submittedName>
        <fullName evidence="2">Uncharacterized protein</fullName>
    </submittedName>
</protein>